<feature type="transmembrane region" description="Helical" evidence="10">
    <location>
        <begin position="6"/>
        <end position="23"/>
    </location>
</feature>
<dbReference type="InterPro" id="IPR018422">
    <property type="entry name" value="Cation/H_exchanger_CPA1"/>
</dbReference>
<keyword evidence="9 10" id="KW-0739">Sodium transport</keyword>
<sequence>MDHQGLIWALALAFLVVGLSVAAQRLALASPILLLVAGAVLAFVPVLPPLEVDPEFVLLTLLPPLLYSSGVNMSWRGFRSYLRPILLLAIGCVLFTAAAVAVVAHYILGLSWPVGFVLGAIVSPPDAVAPMAMMRRMRLPRRLITVLEGESLVNDATALVALSFALGAEATGTFSPAAAATKFACVIAGEIAFGMLAGWAALWLRHLANDPRAELLLSLTTPFVAFWPPHALGGSGVVACVAAGLWVSWNGRQLIRPATRLQGYFFWDLVTWAVEALVFLLTGLQARAVAESLFSDGWTRALAAGALVSVTVILVRFAWVFPATYLPRTIPAVRWADSFPNWRMPFLVSFAGLRGVVSLAAALSIPLTIDGRPFPDRDLVLFTTFCVIAVTLVGLGTTLPRMVRALGLPRAGADEAAGHKRDERAVRLDGIDAVLAAIDEVAANGASPTAVNALRRRHADRRRHLATTADERTPEDPVADESALQLRLVDVERAAITRAYDENRLTDEARRRIEREFDLEEARVRYAGASAGANGGDLAE</sequence>
<evidence type="ECO:0000313" key="13">
    <source>
        <dbReference type="Proteomes" id="UP001055167"/>
    </source>
</evidence>
<evidence type="ECO:0000256" key="9">
    <source>
        <dbReference type="ARBA" id="ARBA00023201"/>
    </source>
</evidence>
<comment type="caution">
    <text evidence="12">The sequence shown here is derived from an EMBL/GenBank/DDBJ whole genome shotgun (WGS) entry which is preliminary data.</text>
</comment>
<name>A0ABQ4QUP2_9HYPH</name>
<dbReference type="PANTHER" id="PTHR10110:SF86">
    <property type="entry name" value="SODIUM_HYDROGEN EXCHANGER 7"/>
    <property type="match status" value="1"/>
</dbReference>
<keyword evidence="4 10" id="KW-0812">Transmembrane</keyword>
<dbReference type="InterPro" id="IPR006153">
    <property type="entry name" value="Cation/H_exchanger_TM"/>
</dbReference>
<feature type="transmembrane region" description="Helical" evidence="10">
    <location>
        <begin position="346"/>
        <end position="367"/>
    </location>
</feature>
<keyword evidence="10" id="KW-0050">Antiport</keyword>
<organism evidence="12 13">
    <name type="scientific">Methylobacterium crusticola</name>
    <dbReference type="NCBI Taxonomy" id="1697972"/>
    <lineage>
        <taxon>Bacteria</taxon>
        <taxon>Pseudomonadati</taxon>
        <taxon>Pseudomonadota</taxon>
        <taxon>Alphaproteobacteria</taxon>
        <taxon>Hyphomicrobiales</taxon>
        <taxon>Methylobacteriaceae</taxon>
        <taxon>Methylobacterium</taxon>
    </lineage>
</organism>
<dbReference type="EMBL" id="BPQH01000005">
    <property type="protein sequence ID" value="GJD49062.1"/>
    <property type="molecule type" value="Genomic_DNA"/>
</dbReference>
<reference evidence="12" key="1">
    <citation type="journal article" date="2021" name="Front. Microbiol.">
        <title>Comprehensive Comparative Genomics and Phenotyping of Methylobacterium Species.</title>
        <authorList>
            <person name="Alessa O."/>
            <person name="Ogura Y."/>
            <person name="Fujitani Y."/>
            <person name="Takami H."/>
            <person name="Hayashi T."/>
            <person name="Sahin N."/>
            <person name="Tani A."/>
        </authorList>
    </citation>
    <scope>NUCLEOTIDE SEQUENCE</scope>
    <source>
        <strain evidence="12">KCTC 52305</strain>
    </source>
</reference>
<dbReference type="RefSeq" id="WP_128565501.1">
    <property type="nucleotide sequence ID" value="NZ_BPQH01000005.1"/>
</dbReference>
<feature type="transmembrane region" description="Helical" evidence="10">
    <location>
        <begin position="183"/>
        <end position="204"/>
    </location>
</feature>
<evidence type="ECO:0000313" key="12">
    <source>
        <dbReference type="EMBL" id="GJD49062.1"/>
    </source>
</evidence>
<evidence type="ECO:0000256" key="5">
    <source>
        <dbReference type="ARBA" id="ARBA00022989"/>
    </source>
</evidence>
<keyword evidence="10" id="KW-0997">Cell inner membrane</keyword>
<keyword evidence="6 10" id="KW-0915">Sodium</keyword>
<feature type="transmembrane region" description="Helical" evidence="10">
    <location>
        <begin position="224"/>
        <end position="249"/>
    </location>
</feature>
<feature type="transmembrane region" description="Helical" evidence="10">
    <location>
        <begin position="379"/>
        <end position="400"/>
    </location>
</feature>
<reference evidence="12" key="2">
    <citation type="submission" date="2021-08" db="EMBL/GenBank/DDBJ databases">
        <authorList>
            <person name="Tani A."/>
            <person name="Ola A."/>
            <person name="Ogura Y."/>
            <person name="Katsura K."/>
            <person name="Hayashi T."/>
        </authorList>
    </citation>
    <scope>NUCLEOTIDE SEQUENCE</scope>
    <source>
        <strain evidence="12">KCTC 52305</strain>
    </source>
</reference>
<evidence type="ECO:0000256" key="2">
    <source>
        <dbReference type="ARBA" id="ARBA00022448"/>
    </source>
</evidence>
<dbReference type="PANTHER" id="PTHR10110">
    <property type="entry name" value="SODIUM/HYDROGEN EXCHANGER"/>
    <property type="match status" value="1"/>
</dbReference>
<comment type="subcellular location">
    <subcellularLocation>
        <location evidence="10">Cell inner membrane</location>
        <topology evidence="10">Multi-pass membrane protein</topology>
    </subcellularLocation>
    <subcellularLocation>
        <location evidence="1">Cell membrane</location>
        <topology evidence="1">Multi-pass membrane protein</topology>
    </subcellularLocation>
</comment>
<evidence type="ECO:0000256" key="1">
    <source>
        <dbReference type="ARBA" id="ARBA00004651"/>
    </source>
</evidence>
<proteinExistence type="inferred from homology"/>
<evidence type="ECO:0000256" key="10">
    <source>
        <dbReference type="RuleBase" id="RU366002"/>
    </source>
</evidence>
<dbReference type="InterPro" id="IPR004705">
    <property type="entry name" value="Cation/H_exchanger_CPA1_bac"/>
</dbReference>
<dbReference type="Gene3D" id="6.10.140.1330">
    <property type="match status" value="1"/>
</dbReference>
<feature type="transmembrane region" description="Helical" evidence="10">
    <location>
        <begin position="32"/>
        <end position="50"/>
    </location>
</feature>
<gene>
    <name evidence="12" type="ORF">OPKNFCMD_1791</name>
</gene>
<evidence type="ECO:0000256" key="6">
    <source>
        <dbReference type="ARBA" id="ARBA00023053"/>
    </source>
</evidence>
<keyword evidence="7 10" id="KW-0406">Ion transport</keyword>
<keyword evidence="8 10" id="KW-0472">Membrane</keyword>
<dbReference type="Pfam" id="PF00999">
    <property type="entry name" value="Na_H_Exchanger"/>
    <property type="match status" value="1"/>
</dbReference>
<keyword evidence="5 10" id="KW-1133">Transmembrane helix</keyword>
<protein>
    <submittedName>
        <fullName evidence="12">Na(+)/H(+) exchanger</fullName>
    </submittedName>
</protein>
<feature type="transmembrane region" description="Helical" evidence="10">
    <location>
        <begin position="261"/>
        <end position="281"/>
    </location>
</feature>
<accession>A0ABQ4QUP2</accession>
<dbReference type="NCBIfam" id="TIGR00831">
    <property type="entry name" value="a_cpa1"/>
    <property type="match status" value="1"/>
</dbReference>
<keyword evidence="2 10" id="KW-0813">Transport</keyword>
<feature type="transmembrane region" description="Helical" evidence="10">
    <location>
        <begin position="301"/>
        <end position="326"/>
    </location>
</feature>
<feature type="transmembrane region" description="Helical" evidence="10">
    <location>
        <begin position="56"/>
        <end position="73"/>
    </location>
</feature>
<evidence type="ECO:0000256" key="3">
    <source>
        <dbReference type="ARBA" id="ARBA00022475"/>
    </source>
</evidence>
<dbReference type="Proteomes" id="UP001055167">
    <property type="component" value="Unassembled WGS sequence"/>
</dbReference>
<keyword evidence="3" id="KW-1003">Cell membrane</keyword>
<evidence type="ECO:0000259" key="11">
    <source>
        <dbReference type="Pfam" id="PF00999"/>
    </source>
</evidence>
<comment type="function">
    <text evidence="10">Na(+)/H(+) antiporter that extrudes sodium in exchange for external protons.</text>
</comment>
<feature type="transmembrane region" description="Helical" evidence="10">
    <location>
        <begin position="114"/>
        <end position="133"/>
    </location>
</feature>
<feature type="transmembrane region" description="Helical" evidence="10">
    <location>
        <begin position="85"/>
        <end position="108"/>
    </location>
</feature>
<evidence type="ECO:0000256" key="4">
    <source>
        <dbReference type="ARBA" id="ARBA00022692"/>
    </source>
</evidence>
<feature type="domain" description="Cation/H+ exchanger transmembrane" evidence="11">
    <location>
        <begin position="13"/>
        <end position="404"/>
    </location>
</feature>
<keyword evidence="13" id="KW-1185">Reference proteome</keyword>
<comment type="similarity">
    <text evidence="10">Belongs to the monovalent cation:proton antiporter 1 (CPA1) transporter (TC 2.A.36) family.</text>
</comment>
<evidence type="ECO:0000256" key="8">
    <source>
        <dbReference type="ARBA" id="ARBA00023136"/>
    </source>
</evidence>
<evidence type="ECO:0000256" key="7">
    <source>
        <dbReference type="ARBA" id="ARBA00023065"/>
    </source>
</evidence>